<dbReference type="EMBL" id="JAINUF010000004">
    <property type="protein sequence ID" value="KAJ8364083.1"/>
    <property type="molecule type" value="Genomic_DNA"/>
</dbReference>
<dbReference type="OrthoDB" id="448399at2759"/>
<proteinExistence type="predicted"/>
<evidence type="ECO:0000256" key="1">
    <source>
        <dbReference type="ARBA" id="ARBA00022723"/>
    </source>
</evidence>
<feature type="compositionally biased region" description="Low complexity" evidence="5">
    <location>
        <begin position="119"/>
        <end position="147"/>
    </location>
</feature>
<keyword evidence="3" id="KW-0862">Zinc</keyword>
<evidence type="ECO:0000313" key="7">
    <source>
        <dbReference type="EMBL" id="KAJ8364083.1"/>
    </source>
</evidence>
<feature type="region of interest" description="Disordered" evidence="5">
    <location>
        <begin position="119"/>
        <end position="148"/>
    </location>
</feature>
<evidence type="ECO:0000256" key="5">
    <source>
        <dbReference type="SAM" id="MobiDB-lite"/>
    </source>
</evidence>
<sequence length="248" mass="26787">MDTFTSHDSNGVQLNTGGSLVNASSSHSKQIVFKNSNTTVYSLEKPRRFPSSSGVFKTPLLSNSKLKGNSIPISNVSYSAKPKVTHGPEKSAKYSGLYMSTPNRSFTVYKDDSSFSTESRLSSDGLSSGPSLPSSSSVNRMSLPSRSTMKMTSPLCTCGRRAKRLTVGNGGPNHGRVFFSCSVGKMGSGNKKNCGFFKWESTLLRTTTVASNSFYSVPGTSFTSSGKSYIDKIFSPHMNFARRPSLRN</sequence>
<evidence type="ECO:0000259" key="6">
    <source>
        <dbReference type="PROSITE" id="PS51999"/>
    </source>
</evidence>
<dbReference type="InterPro" id="IPR010666">
    <property type="entry name" value="Znf_GRF"/>
</dbReference>
<keyword evidence="2 4" id="KW-0863">Zinc-finger</keyword>
<feature type="domain" description="GRF-type" evidence="6">
    <location>
        <begin position="156"/>
        <end position="203"/>
    </location>
</feature>
<dbReference type="AlphaFoldDB" id="A0A9Q1J362"/>
<keyword evidence="1" id="KW-0479">Metal-binding</keyword>
<evidence type="ECO:0000256" key="4">
    <source>
        <dbReference type="PROSITE-ProRule" id="PRU01343"/>
    </source>
</evidence>
<evidence type="ECO:0000256" key="3">
    <source>
        <dbReference type="ARBA" id="ARBA00022833"/>
    </source>
</evidence>
<dbReference type="Pfam" id="PF06839">
    <property type="entry name" value="Zn_ribbon_GRF"/>
    <property type="match status" value="1"/>
</dbReference>
<dbReference type="GO" id="GO:0008270">
    <property type="term" value="F:zinc ion binding"/>
    <property type="evidence" value="ECO:0007669"/>
    <property type="project" value="UniProtKB-KW"/>
</dbReference>
<organism evidence="7 8">
    <name type="scientific">Synaphobranchus kaupii</name>
    <name type="common">Kaup's arrowtooth eel</name>
    <dbReference type="NCBI Taxonomy" id="118154"/>
    <lineage>
        <taxon>Eukaryota</taxon>
        <taxon>Metazoa</taxon>
        <taxon>Chordata</taxon>
        <taxon>Craniata</taxon>
        <taxon>Vertebrata</taxon>
        <taxon>Euteleostomi</taxon>
        <taxon>Actinopterygii</taxon>
        <taxon>Neopterygii</taxon>
        <taxon>Teleostei</taxon>
        <taxon>Anguilliformes</taxon>
        <taxon>Synaphobranchidae</taxon>
        <taxon>Synaphobranchus</taxon>
    </lineage>
</organism>
<dbReference type="Proteomes" id="UP001152622">
    <property type="component" value="Chromosome 4"/>
</dbReference>
<evidence type="ECO:0000313" key="8">
    <source>
        <dbReference type="Proteomes" id="UP001152622"/>
    </source>
</evidence>
<evidence type="ECO:0000256" key="2">
    <source>
        <dbReference type="ARBA" id="ARBA00022771"/>
    </source>
</evidence>
<reference evidence="7" key="1">
    <citation type="journal article" date="2023" name="Science">
        <title>Genome structures resolve the early diversification of teleost fishes.</title>
        <authorList>
            <person name="Parey E."/>
            <person name="Louis A."/>
            <person name="Montfort J."/>
            <person name="Bouchez O."/>
            <person name="Roques C."/>
            <person name="Iampietro C."/>
            <person name="Lluch J."/>
            <person name="Castinel A."/>
            <person name="Donnadieu C."/>
            <person name="Desvignes T."/>
            <person name="Floi Bucao C."/>
            <person name="Jouanno E."/>
            <person name="Wen M."/>
            <person name="Mejri S."/>
            <person name="Dirks R."/>
            <person name="Jansen H."/>
            <person name="Henkel C."/>
            <person name="Chen W.J."/>
            <person name="Zahm M."/>
            <person name="Cabau C."/>
            <person name="Klopp C."/>
            <person name="Thompson A.W."/>
            <person name="Robinson-Rechavi M."/>
            <person name="Braasch I."/>
            <person name="Lecointre G."/>
            <person name="Bobe J."/>
            <person name="Postlethwait J.H."/>
            <person name="Berthelot C."/>
            <person name="Roest Crollius H."/>
            <person name="Guiguen Y."/>
        </authorList>
    </citation>
    <scope>NUCLEOTIDE SEQUENCE</scope>
    <source>
        <strain evidence="7">WJC10195</strain>
    </source>
</reference>
<name>A0A9Q1J362_SYNKA</name>
<gene>
    <name evidence="7" type="ORF">SKAU_G00129140</name>
</gene>
<comment type="caution">
    <text evidence="7">The sequence shown here is derived from an EMBL/GenBank/DDBJ whole genome shotgun (WGS) entry which is preliminary data.</text>
</comment>
<protein>
    <recommendedName>
        <fullName evidence="6">GRF-type domain-containing protein</fullName>
    </recommendedName>
</protein>
<keyword evidence="8" id="KW-1185">Reference proteome</keyword>
<accession>A0A9Q1J362</accession>
<dbReference type="PROSITE" id="PS51999">
    <property type="entry name" value="ZF_GRF"/>
    <property type="match status" value="1"/>
</dbReference>